<evidence type="ECO:0000256" key="4">
    <source>
        <dbReference type="ARBA" id="ARBA00011944"/>
    </source>
</evidence>
<dbReference type="Gene3D" id="3.90.1170.20">
    <property type="entry name" value="Quinolinate phosphoribosyl transferase, N-terminal domain"/>
    <property type="match status" value="1"/>
</dbReference>
<sequence length="299" mass="32184">MSQSLFDAFFQGRARAFLLRSITAALDEDGPDLTSKALFVSGELLAAEIVAKERLIIAGLPILPLVLDVLGNACDNDFRVRLEANDGDVARPGQRLALIEGPAAPLLKAERVMLNFLCHLSGIASLTRRYVDALGESPTRLLDTRKTTPGLRHAEKYAVRVGGALNHRLDLSEMLMLKDTHLDRAGSIREAVATLRKAYSPCPPVIVECRTPDEVREAVAAGADQVLLDNMDPQTISTALAVTPPGVRTEISGGVSLDNIGVLGGLGADFISVGRLTHSAPASDISMRVVRESKQERYR</sequence>
<keyword evidence="5" id="KW-0662">Pyridine nucleotide biosynthesis</keyword>
<dbReference type="InterPro" id="IPR027277">
    <property type="entry name" value="NadC/ModD"/>
</dbReference>
<dbReference type="InterPro" id="IPR002638">
    <property type="entry name" value="Quinolinate_PRibosylTrfase_C"/>
</dbReference>
<name>S7T1E8_9BACT</name>
<dbReference type="InterPro" id="IPR037128">
    <property type="entry name" value="Quinolinate_PRibosylTase_N_sf"/>
</dbReference>
<comment type="caution">
    <text evidence="12">The sequence shown here is derived from an EMBL/GenBank/DDBJ whole genome shotgun (WGS) entry which is preliminary data.</text>
</comment>
<dbReference type="SUPFAM" id="SSF51690">
    <property type="entry name" value="Nicotinate/Quinolinate PRTase C-terminal domain-like"/>
    <property type="match status" value="1"/>
</dbReference>
<dbReference type="NCBIfam" id="TIGR00078">
    <property type="entry name" value="nadC"/>
    <property type="match status" value="1"/>
</dbReference>
<dbReference type="Proteomes" id="UP000014975">
    <property type="component" value="Unassembled WGS sequence"/>
</dbReference>
<dbReference type="EMBL" id="ATHI01000032">
    <property type="protein sequence ID" value="EPR30361.1"/>
    <property type="molecule type" value="Genomic_DNA"/>
</dbReference>
<dbReference type="RefSeq" id="WP_020888197.1">
    <property type="nucleotide sequence ID" value="NZ_ATHI01000032.1"/>
</dbReference>
<dbReference type="STRING" id="1121439.dsat_1501"/>
<dbReference type="GO" id="GO:0009435">
    <property type="term" value="P:NAD+ biosynthetic process"/>
    <property type="evidence" value="ECO:0007669"/>
    <property type="project" value="UniProtKB-UniPathway"/>
</dbReference>
<protein>
    <recommendedName>
        <fullName evidence="4">nicotinate-nucleotide diphosphorylase (carboxylating)</fullName>
        <ecNumber evidence="4">2.4.2.19</ecNumber>
    </recommendedName>
    <alternativeName>
        <fullName evidence="8">Quinolinate phosphoribosyltransferase [decarboxylating]</fullName>
    </alternativeName>
</protein>
<evidence type="ECO:0000256" key="6">
    <source>
        <dbReference type="ARBA" id="ARBA00022676"/>
    </source>
</evidence>
<dbReference type="PANTHER" id="PTHR32179:SF3">
    <property type="entry name" value="NICOTINATE-NUCLEOTIDE PYROPHOSPHORYLASE [CARBOXYLATING]"/>
    <property type="match status" value="1"/>
</dbReference>
<dbReference type="PIRSF" id="PIRSF006250">
    <property type="entry name" value="NadC_ModD"/>
    <property type="match status" value="1"/>
</dbReference>
<evidence type="ECO:0000256" key="9">
    <source>
        <dbReference type="PIRNR" id="PIRNR006250"/>
    </source>
</evidence>
<dbReference type="Gene3D" id="3.20.20.70">
    <property type="entry name" value="Aldolase class I"/>
    <property type="match status" value="1"/>
</dbReference>
<comment type="function">
    <text evidence="1">Involved in the catabolism of quinolinic acid (QA).</text>
</comment>
<dbReference type="InterPro" id="IPR036068">
    <property type="entry name" value="Nicotinate_pribotase-like_C"/>
</dbReference>
<dbReference type="PANTHER" id="PTHR32179">
    <property type="entry name" value="NICOTINATE-NUCLEOTIDE PYROPHOSPHORYLASE [CARBOXYLATING]"/>
    <property type="match status" value="1"/>
</dbReference>
<dbReference type="CDD" id="cd01572">
    <property type="entry name" value="QPRTase"/>
    <property type="match status" value="1"/>
</dbReference>
<dbReference type="FunFam" id="3.20.20.70:FF:000030">
    <property type="entry name" value="Nicotinate-nucleotide pyrophosphorylase, carboxylating"/>
    <property type="match status" value="1"/>
</dbReference>
<evidence type="ECO:0000256" key="3">
    <source>
        <dbReference type="ARBA" id="ARBA00009400"/>
    </source>
</evidence>
<dbReference type="GO" id="GO:0005737">
    <property type="term" value="C:cytoplasm"/>
    <property type="evidence" value="ECO:0007669"/>
    <property type="project" value="TreeGrafter"/>
</dbReference>
<dbReference type="InterPro" id="IPR013785">
    <property type="entry name" value="Aldolase_TIM"/>
</dbReference>
<dbReference type="InterPro" id="IPR022412">
    <property type="entry name" value="Quinolinate_PRibosylTrfase_N"/>
</dbReference>
<reference evidence="12 13" key="1">
    <citation type="journal article" date="2013" name="Genome Announc.">
        <title>Draft genome sequences for three mercury-methylating, sulfate-reducing bacteria.</title>
        <authorList>
            <person name="Brown S.D."/>
            <person name="Hurt R.A.Jr."/>
            <person name="Gilmour C.C."/>
            <person name="Elias D.A."/>
        </authorList>
    </citation>
    <scope>NUCLEOTIDE SEQUENCE [LARGE SCALE GENOMIC DNA]</scope>
    <source>
        <strain evidence="12 13">DSM 16529</strain>
    </source>
</reference>
<proteinExistence type="inferred from homology"/>
<dbReference type="SUPFAM" id="SSF54675">
    <property type="entry name" value="Nicotinate/Quinolinate PRTase N-terminal domain-like"/>
    <property type="match status" value="1"/>
</dbReference>
<gene>
    <name evidence="12" type="ORF">dsat_1501</name>
</gene>
<evidence type="ECO:0000313" key="13">
    <source>
        <dbReference type="Proteomes" id="UP000014975"/>
    </source>
</evidence>
<comment type="pathway">
    <text evidence="2">Cofactor biosynthesis; NAD(+) biosynthesis; nicotinate D-ribonucleotide from quinolinate: step 1/1.</text>
</comment>
<dbReference type="EC" id="2.4.2.19" evidence="4"/>
<evidence type="ECO:0000256" key="1">
    <source>
        <dbReference type="ARBA" id="ARBA00003237"/>
    </source>
</evidence>
<evidence type="ECO:0000256" key="2">
    <source>
        <dbReference type="ARBA" id="ARBA00004893"/>
    </source>
</evidence>
<dbReference type="eggNOG" id="COG0157">
    <property type="taxonomic scope" value="Bacteria"/>
</dbReference>
<dbReference type="GO" id="GO:0004514">
    <property type="term" value="F:nicotinate-nucleotide diphosphorylase (carboxylating) activity"/>
    <property type="evidence" value="ECO:0007669"/>
    <property type="project" value="UniProtKB-EC"/>
</dbReference>
<keyword evidence="13" id="KW-1185">Reference proteome</keyword>
<comment type="similarity">
    <text evidence="3 9">Belongs to the NadC/ModD family.</text>
</comment>
<dbReference type="OrthoDB" id="9782546at2"/>
<keyword evidence="7 9" id="KW-0808">Transferase</keyword>
<dbReference type="Pfam" id="PF02749">
    <property type="entry name" value="QRPTase_N"/>
    <property type="match status" value="1"/>
</dbReference>
<organism evidence="12 13">
    <name type="scientific">Alkalidesulfovibrio alkalitolerans DSM 16529</name>
    <dbReference type="NCBI Taxonomy" id="1121439"/>
    <lineage>
        <taxon>Bacteria</taxon>
        <taxon>Pseudomonadati</taxon>
        <taxon>Thermodesulfobacteriota</taxon>
        <taxon>Desulfovibrionia</taxon>
        <taxon>Desulfovibrionales</taxon>
        <taxon>Desulfovibrionaceae</taxon>
        <taxon>Alkalidesulfovibrio</taxon>
    </lineage>
</organism>
<dbReference type="Pfam" id="PF01729">
    <property type="entry name" value="QRPTase_C"/>
    <property type="match status" value="1"/>
</dbReference>
<dbReference type="PATRIC" id="fig|1121439.3.peg.2889"/>
<evidence type="ECO:0000256" key="5">
    <source>
        <dbReference type="ARBA" id="ARBA00022642"/>
    </source>
</evidence>
<evidence type="ECO:0000256" key="7">
    <source>
        <dbReference type="ARBA" id="ARBA00022679"/>
    </source>
</evidence>
<dbReference type="AlphaFoldDB" id="S7T1E8"/>
<dbReference type="GO" id="GO:0034213">
    <property type="term" value="P:quinolinate catabolic process"/>
    <property type="evidence" value="ECO:0007669"/>
    <property type="project" value="TreeGrafter"/>
</dbReference>
<feature type="domain" description="Quinolinate phosphoribosyl transferase C-terminal" evidence="10">
    <location>
        <begin position="123"/>
        <end position="288"/>
    </location>
</feature>
<dbReference type="InterPro" id="IPR004393">
    <property type="entry name" value="NadC"/>
</dbReference>
<evidence type="ECO:0000259" key="10">
    <source>
        <dbReference type="Pfam" id="PF01729"/>
    </source>
</evidence>
<evidence type="ECO:0000256" key="8">
    <source>
        <dbReference type="ARBA" id="ARBA00033102"/>
    </source>
</evidence>
<accession>S7T1E8</accession>
<dbReference type="UniPathway" id="UPA00253">
    <property type="reaction ID" value="UER00331"/>
</dbReference>
<evidence type="ECO:0000313" key="12">
    <source>
        <dbReference type="EMBL" id="EPR30361.1"/>
    </source>
</evidence>
<evidence type="ECO:0000259" key="11">
    <source>
        <dbReference type="Pfam" id="PF02749"/>
    </source>
</evidence>
<keyword evidence="6 9" id="KW-0328">Glycosyltransferase</keyword>
<feature type="domain" description="Quinolinate phosphoribosyl transferase N-terminal" evidence="11">
    <location>
        <begin position="32"/>
        <end position="121"/>
    </location>
</feature>